<proteinExistence type="predicted"/>
<reference evidence="2" key="1">
    <citation type="submission" date="2021-01" db="EMBL/GenBank/DDBJ databases">
        <authorList>
            <person name="Corre E."/>
            <person name="Pelletier E."/>
            <person name="Niang G."/>
            <person name="Scheremetjew M."/>
            <person name="Finn R."/>
            <person name="Kale V."/>
            <person name="Holt S."/>
            <person name="Cochrane G."/>
            <person name="Meng A."/>
            <person name="Brown T."/>
            <person name="Cohen L."/>
        </authorList>
    </citation>
    <scope>NUCLEOTIDE SEQUENCE</scope>
    <source>
        <strain evidence="2">Ras09</strain>
    </source>
</reference>
<name>A0A7S3CNZ6_9SPIT</name>
<sequence length="142" mass="15492">MYKLALAALVATAQAGLPSFGAPKGSSNEQGLLESHSQTVSVPIDEKRALTLKVSPTFSLDEVQSVTLKSFRKIVGYDTFESIRKKNRSEAKDTSDFYNVTVSMMIRRKPLEAAPAPTRDLYAPDAQSSLASTLDKGFPYDD</sequence>
<feature type="chain" id="PRO_5031058405" evidence="1">
    <location>
        <begin position="16"/>
        <end position="142"/>
    </location>
</feature>
<dbReference type="AlphaFoldDB" id="A0A7S3CNZ6"/>
<evidence type="ECO:0000256" key="1">
    <source>
        <dbReference type="SAM" id="SignalP"/>
    </source>
</evidence>
<dbReference type="EMBL" id="HBIA01010225">
    <property type="protein sequence ID" value="CAE0233452.1"/>
    <property type="molecule type" value="Transcribed_RNA"/>
</dbReference>
<gene>
    <name evidence="2" type="ORF">SRAS04492_LOCUS5253</name>
</gene>
<accession>A0A7S3CNZ6</accession>
<organism evidence="2">
    <name type="scientific">Strombidium rassoulzadegani</name>
    <dbReference type="NCBI Taxonomy" id="1082188"/>
    <lineage>
        <taxon>Eukaryota</taxon>
        <taxon>Sar</taxon>
        <taxon>Alveolata</taxon>
        <taxon>Ciliophora</taxon>
        <taxon>Intramacronucleata</taxon>
        <taxon>Spirotrichea</taxon>
        <taxon>Oligotrichia</taxon>
        <taxon>Strombidiidae</taxon>
        <taxon>Strombidium</taxon>
    </lineage>
</organism>
<protein>
    <submittedName>
        <fullName evidence="2">Uncharacterized protein</fullName>
    </submittedName>
</protein>
<evidence type="ECO:0000313" key="2">
    <source>
        <dbReference type="EMBL" id="CAE0233452.1"/>
    </source>
</evidence>
<keyword evidence="1" id="KW-0732">Signal</keyword>
<feature type="signal peptide" evidence="1">
    <location>
        <begin position="1"/>
        <end position="15"/>
    </location>
</feature>